<dbReference type="AlphaFoldDB" id="A0A367KEQ9"/>
<feature type="non-terminal residue" evidence="1">
    <location>
        <position position="123"/>
    </location>
</feature>
<comment type="caution">
    <text evidence="1">The sequence shown here is derived from an EMBL/GenBank/DDBJ whole genome shotgun (WGS) entry which is preliminary data.</text>
</comment>
<dbReference type="Proteomes" id="UP000253551">
    <property type="component" value="Unassembled WGS sequence"/>
</dbReference>
<keyword evidence="2" id="KW-1185">Reference proteome</keyword>
<gene>
    <name evidence="1" type="ORF">CU098_011497</name>
</gene>
<evidence type="ECO:0000313" key="1">
    <source>
        <dbReference type="EMBL" id="RCI00600.1"/>
    </source>
</evidence>
<dbReference type="OrthoDB" id="2279264at2759"/>
<proteinExistence type="predicted"/>
<reference evidence="1 2" key="1">
    <citation type="journal article" date="2018" name="G3 (Bethesda)">
        <title>Phylogenetic and Phylogenomic Definition of Rhizopus Species.</title>
        <authorList>
            <person name="Gryganskyi A.P."/>
            <person name="Golan J."/>
            <person name="Dolatabadi S."/>
            <person name="Mondo S."/>
            <person name="Robb S."/>
            <person name="Idnurm A."/>
            <person name="Muszewska A."/>
            <person name="Steczkiewicz K."/>
            <person name="Masonjones S."/>
            <person name="Liao H.L."/>
            <person name="Gajdeczka M.T."/>
            <person name="Anike F."/>
            <person name="Vuek A."/>
            <person name="Anishchenko I.M."/>
            <person name="Voigt K."/>
            <person name="de Hoog G.S."/>
            <person name="Smith M.E."/>
            <person name="Heitman J."/>
            <person name="Vilgalys R."/>
            <person name="Stajich J.E."/>
        </authorList>
    </citation>
    <scope>NUCLEOTIDE SEQUENCE [LARGE SCALE GENOMIC DNA]</scope>
    <source>
        <strain evidence="1 2">LSU 92-RS-03</strain>
    </source>
</reference>
<dbReference type="EMBL" id="PJQM01001823">
    <property type="protein sequence ID" value="RCI00600.1"/>
    <property type="molecule type" value="Genomic_DNA"/>
</dbReference>
<protein>
    <submittedName>
        <fullName evidence="1">Uncharacterized protein</fullName>
    </submittedName>
</protein>
<organism evidence="1 2">
    <name type="scientific">Rhizopus stolonifer</name>
    <name type="common">Rhizopus nigricans</name>
    <dbReference type="NCBI Taxonomy" id="4846"/>
    <lineage>
        <taxon>Eukaryota</taxon>
        <taxon>Fungi</taxon>
        <taxon>Fungi incertae sedis</taxon>
        <taxon>Mucoromycota</taxon>
        <taxon>Mucoromycotina</taxon>
        <taxon>Mucoromycetes</taxon>
        <taxon>Mucorales</taxon>
        <taxon>Mucorineae</taxon>
        <taxon>Rhizopodaceae</taxon>
        <taxon>Rhizopus</taxon>
    </lineage>
</organism>
<evidence type="ECO:0000313" key="2">
    <source>
        <dbReference type="Proteomes" id="UP000253551"/>
    </source>
</evidence>
<name>A0A367KEQ9_RHIST</name>
<sequence length="123" mass="13856">MFTNGYFISNRVNKMTNKYEPIGEKKVEDIFEAVWGHLFKTTDAYGPRLTIYCYLLPTSLESCCPNYVVGVGTSSCLINLIGEMKPFPFSSVGLSLNTYCLSAFYIALIEKYNSKCILAFQAK</sequence>
<accession>A0A367KEQ9</accession>